<name>F0VZW8_9STRA</name>
<dbReference type="HOGENOM" id="CLU_2517272_0_0_1"/>
<proteinExistence type="predicted"/>
<reference evidence="1" key="1">
    <citation type="journal article" date="2011" name="PLoS Biol.">
        <title>Gene gain and loss during evolution of obligate parasitism in the white rust pathogen of Arabidopsis thaliana.</title>
        <authorList>
            <person name="Kemen E."/>
            <person name="Gardiner A."/>
            <person name="Schultz-Larsen T."/>
            <person name="Kemen A.C."/>
            <person name="Balmuth A.L."/>
            <person name="Robert-Seilaniantz A."/>
            <person name="Bailey K."/>
            <person name="Holub E."/>
            <person name="Studholme D.J."/>
            <person name="Maclean D."/>
            <person name="Jones J.D."/>
        </authorList>
    </citation>
    <scope>NUCLEOTIDE SEQUENCE</scope>
</reference>
<gene>
    <name evidence="1" type="primary">AlNc14C3G446</name>
    <name evidence="1" type="ORF">ALNC14_004820</name>
</gene>
<accession>F0VZW8</accession>
<sequence length="85" mass="9919">MPILLHRVIIQPYWLKTRDTKFMDRILAPRVRIMLLEYNMGNLTFMQKSRRCSVGLIIAPMLLCKGFLTFNSESPYGLLLSNLSE</sequence>
<protein>
    <submittedName>
        <fullName evidence="1">AlNc14C3G446 protein</fullName>
    </submittedName>
</protein>
<organism evidence="1">
    <name type="scientific">Albugo laibachii Nc14</name>
    <dbReference type="NCBI Taxonomy" id="890382"/>
    <lineage>
        <taxon>Eukaryota</taxon>
        <taxon>Sar</taxon>
        <taxon>Stramenopiles</taxon>
        <taxon>Oomycota</taxon>
        <taxon>Peronosporomycetes</taxon>
        <taxon>Albuginales</taxon>
        <taxon>Albuginaceae</taxon>
        <taxon>Albugo</taxon>
    </lineage>
</organism>
<evidence type="ECO:0000313" key="1">
    <source>
        <dbReference type="EMBL" id="CCA14339.1"/>
    </source>
</evidence>
<dbReference type="EMBL" id="FR824048">
    <property type="protein sequence ID" value="CCA14339.1"/>
    <property type="molecule type" value="Genomic_DNA"/>
</dbReference>
<dbReference type="AlphaFoldDB" id="F0VZW8"/>
<reference evidence="1" key="2">
    <citation type="submission" date="2011-02" db="EMBL/GenBank/DDBJ databases">
        <authorList>
            <person name="MacLean D."/>
        </authorList>
    </citation>
    <scope>NUCLEOTIDE SEQUENCE</scope>
</reference>